<name>A0A814AWQ0_ADIRI</name>
<evidence type="ECO:0000313" key="3">
    <source>
        <dbReference type="Proteomes" id="UP000663828"/>
    </source>
</evidence>
<feature type="region of interest" description="Disordered" evidence="1">
    <location>
        <begin position="447"/>
        <end position="513"/>
    </location>
</feature>
<keyword evidence="3" id="KW-1185">Reference proteome</keyword>
<feature type="compositionally biased region" description="Low complexity" evidence="1">
    <location>
        <begin position="874"/>
        <end position="929"/>
    </location>
</feature>
<protein>
    <submittedName>
        <fullName evidence="2">Uncharacterized protein</fullName>
    </submittedName>
</protein>
<feature type="compositionally biased region" description="Pro residues" evidence="1">
    <location>
        <begin position="462"/>
        <end position="513"/>
    </location>
</feature>
<proteinExistence type="predicted"/>
<feature type="region of interest" description="Disordered" evidence="1">
    <location>
        <begin position="184"/>
        <end position="204"/>
    </location>
</feature>
<accession>A0A814AWQ0</accession>
<gene>
    <name evidence="2" type="ORF">XAT740_LOCUS8909</name>
</gene>
<feature type="region of interest" description="Disordered" evidence="1">
    <location>
        <begin position="871"/>
        <end position="929"/>
    </location>
</feature>
<feature type="region of interest" description="Disordered" evidence="1">
    <location>
        <begin position="365"/>
        <end position="392"/>
    </location>
</feature>
<sequence length="1112" mass="119735">MAATVSVMGVVVAAVVYIGTSTPTAKPVFESEMQLAIDRPIAVYELDFFFSPRATLADFIESLNAIFNSDFPGSCIKVIVTAFSVKPIMVPGSSNGMDQTKKDTPALVVLNASAYFTEAKTAQQIRTALTNYTRLIVLINKYSGQPSGRLSTIDMQRSTFTDAVPEEITRYRAKALKDITVDDIPSVPDPVPEPDGVSTTSPPPSARTCDRFMPAYMSVTFERSFAAMEQLAFVDPVSTLRDLAATVQNKIFSTFSITFVKLEILLFSDSPIFISQTNTVLTTVICRIFLTSHQHSTLIASSFGASTQYITLLNTFDDSSSALASFSPKYSIFTNSYDQALTSKETTELTGLCIKNLYTVTMSTPTTTTRKPTTPYTTQPTKPSTSPTTILTPRLPPHRAQLLPRQLQPVQAQVVLAPALVPVPPPPQQQRQLPLVPLPLPQRPKLLAPPVSPPLQQQLPLLAPPVPVPPPLQQRPKLRAPPVPVPPPLQQQLPPLAPPVPAPPPLQQRPKLRAPPVPVPLRLQQQLPPLAPPVPVLPPLQQRPKLLVPPVPVPLRLQQQVPLLAPPVPVPPQLPQLLAPLVPLVPPPLQPQPLKLLARPVPVPPLLPQQLKLLAPPVPAPPVPAPPVPAPPVPAPPVPAPPVPAAPPLPQQQKLLAPLVPVPPLLPQQLQLLAPPVPVRPPRQQQLKLRAPPVPVPPLLPQLLAPLAPVPPPLPQQPKLLAPPVPVRPPRQQQLKLRAPPVPVPPPLPQLLAPPVPVPPLLPQLLAPPVPVRPPRQQRLKLRAPLVPVPPLLPQQLRLLAPLLPQPPKLQAPPLPQQLQLLAPRVPPRPQQQLKLQAPPAPVQLAPVPVVPPAPVVPPVPVVPALPVPPVPPQRLSTSTTSVSTSTSSTSTTSTTSTTTSATTRTTTTTSASTSSTSPSTASTKGSTTMVTTALQATTGLSTIGTPAVTTTSRCRLNDGAHEAYMSLGLLLSIANDDNTEYFDMSSAFENFRSTINTRLQAMFPATFLKFNILMMSNGPIEFTAAGRKRRKRQLNRATVVIVIGNAYFTESVARANIRTSFQGYTLNIDLKRSDDSRSSRVSYFSADHSIFGDTMLTDLNSDEIAYLTPVC</sequence>
<reference evidence="2" key="1">
    <citation type="submission" date="2021-02" db="EMBL/GenBank/DDBJ databases">
        <authorList>
            <person name="Nowell W R."/>
        </authorList>
    </citation>
    <scope>NUCLEOTIDE SEQUENCE</scope>
</reference>
<evidence type="ECO:0000313" key="2">
    <source>
        <dbReference type="EMBL" id="CAF0918570.1"/>
    </source>
</evidence>
<evidence type="ECO:0000256" key="1">
    <source>
        <dbReference type="SAM" id="MobiDB-lite"/>
    </source>
</evidence>
<dbReference type="AlphaFoldDB" id="A0A814AWQ0"/>
<dbReference type="EMBL" id="CAJNOR010000451">
    <property type="protein sequence ID" value="CAF0918570.1"/>
    <property type="molecule type" value="Genomic_DNA"/>
</dbReference>
<dbReference type="Proteomes" id="UP000663828">
    <property type="component" value="Unassembled WGS sequence"/>
</dbReference>
<comment type="caution">
    <text evidence="2">The sequence shown here is derived from an EMBL/GenBank/DDBJ whole genome shotgun (WGS) entry which is preliminary data.</text>
</comment>
<organism evidence="2 3">
    <name type="scientific">Adineta ricciae</name>
    <name type="common">Rotifer</name>
    <dbReference type="NCBI Taxonomy" id="249248"/>
    <lineage>
        <taxon>Eukaryota</taxon>
        <taxon>Metazoa</taxon>
        <taxon>Spiralia</taxon>
        <taxon>Gnathifera</taxon>
        <taxon>Rotifera</taxon>
        <taxon>Eurotatoria</taxon>
        <taxon>Bdelloidea</taxon>
        <taxon>Adinetida</taxon>
        <taxon>Adinetidae</taxon>
        <taxon>Adineta</taxon>
    </lineage>
</organism>
<feature type="compositionally biased region" description="Low complexity" evidence="1">
    <location>
        <begin position="447"/>
        <end position="461"/>
    </location>
</feature>